<reference evidence="1 2" key="1">
    <citation type="submission" date="2019-03" db="EMBL/GenBank/DDBJ databases">
        <title>Rhizobium sp. nov., an bacterium isolated from biocrust in Mu Us Desert.</title>
        <authorList>
            <person name="Lixiong L."/>
        </authorList>
    </citation>
    <scope>NUCLEOTIDE SEQUENCE [LARGE SCALE GENOMIC DNA]</scope>
    <source>
        <strain evidence="1 2">SPY-1</strain>
    </source>
</reference>
<dbReference type="AlphaFoldDB" id="A0A4R5UN97"/>
<dbReference type="EMBL" id="SMTL01000001">
    <property type="protein sequence ID" value="TDK39214.1"/>
    <property type="molecule type" value="Genomic_DNA"/>
</dbReference>
<accession>A0A4R5UN97</accession>
<evidence type="ECO:0000313" key="1">
    <source>
        <dbReference type="EMBL" id="TDK39214.1"/>
    </source>
</evidence>
<comment type="caution">
    <text evidence="1">The sequence shown here is derived from an EMBL/GenBank/DDBJ whole genome shotgun (WGS) entry which is preliminary data.</text>
</comment>
<dbReference type="Proteomes" id="UP000295238">
    <property type="component" value="Unassembled WGS sequence"/>
</dbReference>
<gene>
    <name evidence="1" type="ORF">E2F50_03570</name>
</gene>
<proteinExistence type="predicted"/>
<dbReference type="RefSeq" id="WP_133314663.1">
    <property type="nucleotide sequence ID" value="NZ_SMTL01000001.1"/>
</dbReference>
<protein>
    <submittedName>
        <fullName evidence="1">Uncharacterized protein</fullName>
    </submittedName>
</protein>
<sequence>MQYRSARETETDSKLKQFEVVNEINRRRTQLADEMGGIRDVAGLSLEALLDTLLILSFDEACTNRASRACFWGAKDPAVRTLEDAVAERLRNDFSNVDPAPSRGRGTMAAHGQVSVEHLWHLAPDFG</sequence>
<evidence type="ECO:0000313" key="2">
    <source>
        <dbReference type="Proteomes" id="UP000295238"/>
    </source>
</evidence>
<keyword evidence="2" id="KW-1185">Reference proteome</keyword>
<name>A0A4R5UN97_9HYPH</name>
<organism evidence="1 2">
    <name type="scientific">Rhizobium deserti</name>
    <dbReference type="NCBI Taxonomy" id="2547961"/>
    <lineage>
        <taxon>Bacteria</taxon>
        <taxon>Pseudomonadati</taxon>
        <taxon>Pseudomonadota</taxon>
        <taxon>Alphaproteobacteria</taxon>
        <taxon>Hyphomicrobiales</taxon>
        <taxon>Rhizobiaceae</taxon>
        <taxon>Rhizobium/Agrobacterium group</taxon>
        <taxon>Rhizobium</taxon>
    </lineage>
</organism>